<dbReference type="PANTHER" id="PTHR19957">
    <property type="entry name" value="SYNTAXIN"/>
    <property type="match status" value="1"/>
</dbReference>
<comment type="subcellular location">
    <subcellularLocation>
        <location evidence="9">Golgi apparatus</location>
        <location evidence="9">trans-Golgi network membrane</location>
        <topology evidence="9">Single-pass type IV membrane protein</topology>
    </subcellularLocation>
</comment>
<dbReference type="Gene3D" id="1.20.58.90">
    <property type="match status" value="1"/>
</dbReference>
<evidence type="ECO:0000256" key="3">
    <source>
        <dbReference type="ARBA" id="ARBA00022692"/>
    </source>
</evidence>
<dbReference type="GO" id="GO:0048193">
    <property type="term" value="P:Golgi vesicle transport"/>
    <property type="evidence" value="ECO:0007669"/>
    <property type="project" value="InterPro"/>
</dbReference>
<protein>
    <recommendedName>
        <fullName evidence="11">t-SNARE coiled-coil homology domain-containing protein</fullName>
    </recommendedName>
</protein>
<evidence type="ECO:0000256" key="7">
    <source>
        <dbReference type="ARBA" id="ARBA00023054"/>
    </source>
</evidence>
<accession>A0A8J4PQP8</accession>
<keyword evidence="8 10" id="KW-0472">Membrane</keyword>
<evidence type="ECO:0000256" key="4">
    <source>
        <dbReference type="ARBA" id="ARBA00022927"/>
    </source>
</evidence>
<dbReference type="GO" id="GO:0031201">
    <property type="term" value="C:SNARE complex"/>
    <property type="evidence" value="ECO:0007669"/>
    <property type="project" value="TreeGrafter"/>
</dbReference>
<dbReference type="OrthoDB" id="546861at2759"/>
<dbReference type="Proteomes" id="UP000695562">
    <property type="component" value="Unassembled WGS sequence"/>
</dbReference>
<keyword evidence="3 10" id="KW-0812">Transmembrane</keyword>
<comment type="similarity">
    <text evidence="1">Belongs to the syntaxin family.</text>
</comment>
<dbReference type="Pfam" id="PF09177">
    <property type="entry name" value="STX6_10_61_N"/>
    <property type="match status" value="1"/>
</dbReference>
<dbReference type="SUPFAM" id="SSF47661">
    <property type="entry name" value="t-snare proteins"/>
    <property type="match status" value="1"/>
</dbReference>
<dbReference type="CDD" id="cd15841">
    <property type="entry name" value="SNARE_Qc"/>
    <property type="match status" value="1"/>
</dbReference>
<reference evidence="12" key="1">
    <citation type="submission" date="2020-01" db="EMBL/GenBank/DDBJ databases">
        <title>Development of genomics and gene disruption for Polysphondylium violaceum indicates a role for the polyketide synthase stlB in stalk morphogenesis.</title>
        <authorList>
            <person name="Narita B."/>
            <person name="Kawabe Y."/>
            <person name="Kin K."/>
            <person name="Saito T."/>
            <person name="Gibbs R."/>
            <person name="Kuspa A."/>
            <person name="Muzny D."/>
            <person name="Queller D."/>
            <person name="Richards S."/>
            <person name="Strassman J."/>
            <person name="Sucgang R."/>
            <person name="Worley K."/>
            <person name="Schaap P."/>
        </authorList>
    </citation>
    <scope>NUCLEOTIDE SEQUENCE</scope>
    <source>
        <strain evidence="12">QSvi11</strain>
    </source>
</reference>
<organism evidence="12 13">
    <name type="scientific">Polysphondylium violaceum</name>
    <dbReference type="NCBI Taxonomy" id="133409"/>
    <lineage>
        <taxon>Eukaryota</taxon>
        <taxon>Amoebozoa</taxon>
        <taxon>Evosea</taxon>
        <taxon>Eumycetozoa</taxon>
        <taxon>Dictyostelia</taxon>
        <taxon>Dictyosteliales</taxon>
        <taxon>Dictyosteliaceae</taxon>
        <taxon>Polysphondylium</taxon>
    </lineage>
</organism>
<keyword evidence="6" id="KW-0333">Golgi apparatus</keyword>
<dbReference type="AlphaFoldDB" id="A0A8J4PQP8"/>
<feature type="transmembrane region" description="Helical" evidence="10">
    <location>
        <begin position="233"/>
        <end position="256"/>
    </location>
</feature>
<dbReference type="InterPro" id="IPR015260">
    <property type="entry name" value="Syntaxin-6/10/61_N"/>
</dbReference>
<evidence type="ECO:0000256" key="8">
    <source>
        <dbReference type="ARBA" id="ARBA00023136"/>
    </source>
</evidence>
<dbReference type="InterPro" id="IPR045242">
    <property type="entry name" value="Syntaxin"/>
</dbReference>
<dbReference type="GO" id="GO:0000149">
    <property type="term" value="F:SNARE binding"/>
    <property type="evidence" value="ECO:0007669"/>
    <property type="project" value="TreeGrafter"/>
</dbReference>
<sequence>MASADQDPYYLAEQEVASSVRGLMSLHETWKNLIFNTNTYTDKEFRWTSRELRKLIATLTENIDDIHDTIKICEKFPAKYNISSDEIEKRKSFVRDVRAKIGEVTRDFDDPQYNRKIEDDKSKELLSNERRTNIEKSSRFEGLRRAHEEDNNDFLREQAGMQQKLIEEQDQGFDMLHDQVRDLGEMGKAMESELKLQGGILDRLEHRAMKSSATLASVMRKLDRFMEQTSSKLQWTIIAILAIIFIILVVLSSTILKKK</sequence>
<keyword evidence="7" id="KW-0175">Coiled coil</keyword>
<dbReference type="CDD" id="cd21443">
    <property type="entry name" value="SNARE_NTD_STX6_STX10"/>
    <property type="match status" value="1"/>
</dbReference>
<dbReference type="GO" id="GO:0048278">
    <property type="term" value="P:vesicle docking"/>
    <property type="evidence" value="ECO:0007669"/>
    <property type="project" value="TreeGrafter"/>
</dbReference>
<evidence type="ECO:0000256" key="2">
    <source>
        <dbReference type="ARBA" id="ARBA00022448"/>
    </source>
</evidence>
<gene>
    <name evidence="12" type="ORF">CYY_007521</name>
</gene>
<dbReference type="GO" id="GO:0006906">
    <property type="term" value="P:vesicle fusion"/>
    <property type="evidence" value="ECO:0007669"/>
    <property type="project" value="TreeGrafter"/>
</dbReference>
<proteinExistence type="inferred from homology"/>
<evidence type="ECO:0000256" key="6">
    <source>
        <dbReference type="ARBA" id="ARBA00023034"/>
    </source>
</evidence>
<name>A0A8J4PQP8_9MYCE</name>
<keyword evidence="13" id="KW-1185">Reference proteome</keyword>
<dbReference type="SUPFAM" id="SSF58038">
    <property type="entry name" value="SNARE fusion complex"/>
    <property type="match status" value="1"/>
</dbReference>
<evidence type="ECO:0000256" key="9">
    <source>
        <dbReference type="ARBA" id="ARBA00037801"/>
    </source>
</evidence>
<dbReference type="GO" id="GO:0006886">
    <property type="term" value="P:intracellular protein transport"/>
    <property type="evidence" value="ECO:0007669"/>
    <property type="project" value="TreeGrafter"/>
</dbReference>
<dbReference type="InterPro" id="IPR000727">
    <property type="entry name" value="T_SNARE_dom"/>
</dbReference>
<evidence type="ECO:0000313" key="13">
    <source>
        <dbReference type="Proteomes" id="UP000695562"/>
    </source>
</evidence>
<keyword evidence="2" id="KW-0813">Transport</keyword>
<evidence type="ECO:0000256" key="10">
    <source>
        <dbReference type="SAM" id="Phobius"/>
    </source>
</evidence>
<dbReference type="GO" id="GO:0005794">
    <property type="term" value="C:Golgi apparatus"/>
    <property type="evidence" value="ECO:0007669"/>
    <property type="project" value="UniProtKB-SubCell"/>
</dbReference>
<dbReference type="GO" id="GO:0005484">
    <property type="term" value="F:SNAP receptor activity"/>
    <property type="evidence" value="ECO:0007669"/>
    <property type="project" value="TreeGrafter"/>
</dbReference>
<dbReference type="InterPro" id="IPR010989">
    <property type="entry name" value="SNARE"/>
</dbReference>
<keyword evidence="4" id="KW-0653">Protein transport</keyword>
<feature type="domain" description="T-SNARE coiled-coil homology" evidence="11">
    <location>
        <begin position="163"/>
        <end position="225"/>
    </location>
</feature>
<dbReference type="PANTHER" id="PTHR19957:SF124">
    <property type="entry name" value="SYNTAXIN-8"/>
    <property type="match status" value="1"/>
</dbReference>
<evidence type="ECO:0000259" key="11">
    <source>
        <dbReference type="PROSITE" id="PS50192"/>
    </source>
</evidence>
<keyword evidence="5 10" id="KW-1133">Transmembrane helix</keyword>
<dbReference type="PROSITE" id="PS50192">
    <property type="entry name" value="T_SNARE"/>
    <property type="match status" value="1"/>
</dbReference>
<dbReference type="Pfam" id="PF05739">
    <property type="entry name" value="SNARE"/>
    <property type="match status" value="1"/>
</dbReference>
<evidence type="ECO:0000256" key="5">
    <source>
        <dbReference type="ARBA" id="ARBA00022989"/>
    </source>
</evidence>
<dbReference type="FunFam" id="1.20.58.90:FF:000004">
    <property type="entry name" value="Syntaxin 10"/>
    <property type="match status" value="1"/>
</dbReference>
<dbReference type="SMART" id="SM00397">
    <property type="entry name" value="t_SNARE"/>
    <property type="match status" value="1"/>
</dbReference>
<comment type="caution">
    <text evidence="12">The sequence shown here is derived from an EMBL/GenBank/DDBJ whole genome shotgun (WGS) entry which is preliminary data.</text>
</comment>
<evidence type="ECO:0000313" key="12">
    <source>
        <dbReference type="EMBL" id="KAF2071166.1"/>
    </source>
</evidence>
<dbReference type="EMBL" id="AJWJ01000406">
    <property type="protein sequence ID" value="KAF2071166.1"/>
    <property type="molecule type" value="Genomic_DNA"/>
</dbReference>
<evidence type="ECO:0000256" key="1">
    <source>
        <dbReference type="ARBA" id="ARBA00009063"/>
    </source>
</evidence>
<dbReference type="Gene3D" id="1.20.5.110">
    <property type="match status" value="1"/>
</dbReference>